<gene>
    <name evidence="2" type="ORF">EVAR_76069_1</name>
</gene>
<feature type="region of interest" description="Disordered" evidence="1">
    <location>
        <begin position="1"/>
        <end position="37"/>
    </location>
</feature>
<accession>A0A4C1W6H6</accession>
<proteinExistence type="predicted"/>
<protein>
    <submittedName>
        <fullName evidence="2">Uncharacterized protein</fullName>
    </submittedName>
</protein>
<reference evidence="2 3" key="1">
    <citation type="journal article" date="2019" name="Commun. Biol.">
        <title>The bagworm genome reveals a unique fibroin gene that provides high tensile strength.</title>
        <authorList>
            <person name="Kono N."/>
            <person name="Nakamura H."/>
            <person name="Ohtoshi R."/>
            <person name="Tomita M."/>
            <person name="Numata K."/>
            <person name="Arakawa K."/>
        </authorList>
    </citation>
    <scope>NUCLEOTIDE SEQUENCE [LARGE SCALE GENOMIC DNA]</scope>
</reference>
<comment type="caution">
    <text evidence="2">The sequence shown here is derived from an EMBL/GenBank/DDBJ whole genome shotgun (WGS) entry which is preliminary data.</text>
</comment>
<dbReference type="Proteomes" id="UP000299102">
    <property type="component" value="Unassembled WGS sequence"/>
</dbReference>
<evidence type="ECO:0000256" key="1">
    <source>
        <dbReference type="SAM" id="MobiDB-lite"/>
    </source>
</evidence>
<evidence type="ECO:0000313" key="3">
    <source>
        <dbReference type="Proteomes" id="UP000299102"/>
    </source>
</evidence>
<dbReference type="AlphaFoldDB" id="A0A4C1W6H6"/>
<sequence length="272" mass="30958">MSKQACKPREGLLAGYYKRSPPSSSPPMDARDLRESHQRVRSATGARVQADVLTSRGKSVCCSLWRRRFKSGVQFYKLRLAEYLEYPYAKYSILARSCAAAVSLLLGRVGRWRGREIAHSALSLARSAQAERDNESCYYVHRLIKHYHVKIFCYKRFVRLKRDLSIEAYRAKSAAVAGSSGCDWLLKDHVARVQHMALQRIAFYAFRPNITKLVCIGGSMFVCMYLDWGLRFLQILETLGFGLGRLRLSLCAGRGVRRWHEAIPSVSHFGDA</sequence>
<keyword evidence="3" id="KW-1185">Reference proteome</keyword>
<name>A0A4C1W6H6_EUMVA</name>
<dbReference type="EMBL" id="BGZK01000471">
    <property type="protein sequence ID" value="GBP45764.1"/>
    <property type="molecule type" value="Genomic_DNA"/>
</dbReference>
<evidence type="ECO:0000313" key="2">
    <source>
        <dbReference type="EMBL" id="GBP45764.1"/>
    </source>
</evidence>
<organism evidence="2 3">
    <name type="scientific">Eumeta variegata</name>
    <name type="common">Bagworm moth</name>
    <name type="synonym">Eumeta japonica</name>
    <dbReference type="NCBI Taxonomy" id="151549"/>
    <lineage>
        <taxon>Eukaryota</taxon>
        <taxon>Metazoa</taxon>
        <taxon>Ecdysozoa</taxon>
        <taxon>Arthropoda</taxon>
        <taxon>Hexapoda</taxon>
        <taxon>Insecta</taxon>
        <taxon>Pterygota</taxon>
        <taxon>Neoptera</taxon>
        <taxon>Endopterygota</taxon>
        <taxon>Lepidoptera</taxon>
        <taxon>Glossata</taxon>
        <taxon>Ditrysia</taxon>
        <taxon>Tineoidea</taxon>
        <taxon>Psychidae</taxon>
        <taxon>Oiketicinae</taxon>
        <taxon>Eumeta</taxon>
    </lineage>
</organism>